<evidence type="ECO:0000313" key="2">
    <source>
        <dbReference type="Proteomes" id="UP000247746"/>
    </source>
</evidence>
<comment type="caution">
    <text evidence="1">The sequence shown here is derived from an EMBL/GenBank/DDBJ whole genome shotgun (WGS) entry which is preliminary data.</text>
</comment>
<evidence type="ECO:0000313" key="1">
    <source>
        <dbReference type="EMBL" id="PYE41015.1"/>
    </source>
</evidence>
<reference evidence="1 2" key="1">
    <citation type="submission" date="2018-06" db="EMBL/GenBank/DDBJ databases">
        <title>Genomic Encyclopedia of Type Strains, Phase III (KMG-III): the genomes of soil and plant-associated and newly described type strains.</title>
        <authorList>
            <person name="Whitman W."/>
        </authorList>
    </citation>
    <scope>NUCLEOTIDE SEQUENCE [LARGE SCALE GENOMIC DNA]</scope>
    <source>
        <strain evidence="1 2">CECT 5889</strain>
    </source>
</reference>
<dbReference type="OrthoDB" id="6656994at2"/>
<dbReference type="RefSeq" id="WP_110921983.1">
    <property type="nucleotide sequence ID" value="NZ_QJSU01000001.1"/>
</dbReference>
<dbReference type="Proteomes" id="UP000247746">
    <property type="component" value="Unassembled WGS sequence"/>
</dbReference>
<dbReference type="AlphaFoldDB" id="A0A2V4VQ74"/>
<sequence>MRSVYEETRIPLQIRRLMVFDEICKLAKSKPDEIVHLSPYTQLSFGVMYLLDFKRFVAFGGMFEYAYTREEVIEQRISVIPNDELVMCSLTVNLKAFNKPARNAVGLLLQWNDYVKNRMHAYVDYREEHFFKINDEIDWNYPAHKFHQRLVATARLPLWDDRDELIADVYRDRKGKPRPERYNEKRLV</sequence>
<keyword evidence="2" id="KW-1185">Reference proteome</keyword>
<gene>
    <name evidence="1" type="ORF">DFP82_101335</name>
</gene>
<name>A0A2V4VQ74_9GAMM</name>
<protein>
    <submittedName>
        <fullName evidence="1">Uncharacterized protein</fullName>
    </submittedName>
</protein>
<dbReference type="EMBL" id="QJSU01000001">
    <property type="protein sequence ID" value="PYE41015.1"/>
    <property type="molecule type" value="Genomic_DNA"/>
</dbReference>
<proteinExistence type="predicted"/>
<organism evidence="1 2">
    <name type="scientific">Psychrobacter fozii</name>
    <dbReference type="NCBI Taxonomy" id="198480"/>
    <lineage>
        <taxon>Bacteria</taxon>
        <taxon>Pseudomonadati</taxon>
        <taxon>Pseudomonadota</taxon>
        <taxon>Gammaproteobacteria</taxon>
        <taxon>Moraxellales</taxon>
        <taxon>Moraxellaceae</taxon>
        <taxon>Psychrobacter</taxon>
    </lineage>
</organism>
<accession>A0A2V4VQ74</accession>